<dbReference type="GO" id="GO:0055085">
    <property type="term" value="P:transmembrane transport"/>
    <property type="evidence" value="ECO:0007669"/>
    <property type="project" value="InterPro"/>
</dbReference>
<dbReference type="GO" id="GO:0031992">
    <property type="term" value="F:energy transducer activity"/>
    <property type="evidence" value="ECO:0007669"/>
    <property type="project" value="InterPro"/>
</dbReference>
<dbReference type="PRINTS" id="PR01374">
    <property type="entry name" value="TONBPROTEIN"/>
</dbReference>
<evidence type="ECO:0000256" key="4">
    <source>
        <dbReference type="ARBA" id="ARBA00022475"/>
    </source>
</evidence>
<dbReference type="Gene3D" id="3.30.1150.10">
    <property type="match status" value="1"/>
</dbReference>
<keyword evidence="5" id="KW-0997">Cell inner membrane</keyword>
<dbReference type="GO" id="GO:0015031">
    <property type="term" value="P:protein transport"/>
    <property type="evidence" value="ECO:0007669"/>
    <property type="project" value="UniProtKB-KW"/>
</dbReference>
<keyword evidence="4" id="KW-1003">Cell membrane</keyword>
<dbReference type="KEGG" id="had:CDV25_07035"/>
<evidence type="ECO:0000256" key="1">
    <source>
        <dbReference type="ARBA" id="ARBA00004383"/>
    </source>
</evidence>
<keyword evidence="7" id="KW-0653">Protein transport</keyword>
<dbReference type="GO" id="GO:0015891">
    <property type="term" value="P:siderophore transport"/>
    <property type="evidence" value="ECO:0007669"/>
    <property type="project" value="InterPro"/>
</dbReference>
<reference evidence="12 13" key="1">
    <citation type="submission" date="2017-06" db="EMBL/GenBank/DDBJ databases">
        <title>Complete genome of Helicobacter apodemus.</title>
        <authorList>
            <person name="Cho S."/>
        </authorList>
    </citation>
    <scope>NUCLEOTIDE SEQUENCE [LARGE SCALE GENOMIC DNA]</scope>
    <source>
        <strain evidence="13">SNUVETPUB-15-01</strain>
    </source>
</reference>
<dbReference type="GO" id="GO:0098797">
    <property type="term" value="C:plasma membrane protein complex"/>
    <property type="evidence" value="ECO:0007669"/>
    <property type="project" value="TreeGrafter"/>
</dbReference>
<dbReference type="GO" id="GO:0030288">
    <property type="term" value="C:outer membrane-bounded periplasmic space"/>
    <property type="evidence" value="ECO:0007669"/>
    <property type="project" value="InterPro"/>
</dbReference>
<protein>
    <submittedName>
        <fullName evidence="12">Energy transducer TonB</fullName>
    </submittedName>
</protein>
<dbReference type="Proteomes" id="UP000244890">
    <property type="component" value="Chromosome"/>
</dbReference>
<dbReference type="InterPro" id="IPR037682">
    <property type="entry name" value="TonB_C"/>
</dbReference>
<dbReference type="PANTHER" id="PTHR33446">
    <property type="entry name" value="PROTEIN TONB-RELATED"/>
    <property type="match status" value="1"/>
</dbReference>
<name>A0A2U8FFU7_9HELI</name>
<dbReference type="InterPro" id="IPR006260">
    <property type="entry name" value="TonB/TolA_C"/>
</dbReference>
<keyword evidence="9 10" id="KW-0472">Membrane</keyword>
<dbReference type="AlphaFoldDB" id="A0A2U8FFU7"/>
<dbReference type="Pfam" id="PF03544">
    <property type="entry name" value="TonB_C"/>
    <property type="match status" value="1"/>
</dbReference>
<feature type="transmembrane region" description="Helical" evidence="10">
    <location>
        <begin position="12"/>
        <end position="29"/>
    </location>
</feature>
<keyword evidence="8 10" id="KW-1133">Transmembrane helix</keyword>
<dbReference type="InterPro" id="IPR051045">
    <property type="entry name" value="TonB-dependent_transducer"/>
</dbReference>
<dbReference type="PROSITE" id="PS52015">
    <property type="entry name" value="TONB_CTD"/>
    <property type="match status" value="1"/>
</dbReference>
<keyword evidence="3" id="KW-0813">Transport</keyword>
<feature type="domain" description="TonB C-terminal" evidence="11">
    <location>
        <begin position="135"/>
        <end position="223"/>
    </location>
</feature>
<accession>A0A2U8FFU7</accession>
<dbReference type="SUPFAM" id="SSF74653">
    <property type="entry name" value="TolA/TonB C-terminal domain"/>
    <property type="match status" value="1"/>
</dbReference>
<dbReference type="InterPro" id="IPR003538">
    <property type="entry name" value="TonB"/>
</dbReference>
<dbReference type="NCBIfam" id="TIGR01352">
    <property type="entry name" value="tonB_Cterm"/>
    <property type="match status" value="1"/>
</dbReference>
<evidence type="ECO:0000259" key="11">
    <source>
        <dbReference type="PROSITE" id="PS52015"/>
    </source>
</evidence>
<evidence type="ECO:0000313" key="13">
    <source>
        <dbReference type="Proteomes" id="UP000244890"/>
    </source>
</evidence>
<evidence type="ECO:0000256" key="6">
    <source>
        <dbReference type="ARBA" id="ARBA00022692"/>
    </source>
</evidence>
<dbReference type="OrthoDB" id="5324668at2"/>
<sequence length="223" mass="25062">MLHNNNRILHSFLLASGIYGLLAFSIFYVRENFILKDVGLQNQSIAISLNQFIPNTPQMQPQAPMPPLKPIDKIKPLPKKAKPKHHRKEAKMVQPIPKEVVEPQIQKVATNPNPTLTNAAPTTPQMLTFGKNNDPLLLAIKQAIDKNLHYPRKARMMRVEGIVTLEFTLLASGGVQNVRIINSSGNPILDKSALRTIFDSQESFPLVQNNMIIQIPIQYHLKS</sequence>
<evidence type="ECO:0000256" key="2">
    <source>
        <dbReference type="ARBA" id="ARBA00006555"/>
    </source>
</evidence>
<proteinExistence type="inferred from homology"/>
<evidence type="ECO:0000256" key="5">
    <source>
        <dbReference type="ARBA" id="ARBA00022519"/>
    </source>
</evidence>
<dbReference type="EMBL" id="CP021886">
    <property type="protein sequence ID" value="AWI35099.1"/>
    <property type="molecule type" value="Genomic_DNA"/>
</dbReference>
<evidence type="ECO:0000256" key="3">
    <source>
        <dbReference type="ARBA" id="ARBA00022448"/>
    </source>
</evidence>
<keyword evidence="6 10" id="KW-0812">Transmembrane</keyword>
<comment type="subcellular location">
    <subcellularLocation>
        <location evidence="1">Cell inner membrane</location>
        <topology evidence="1">Single-pass membrane protein</topology>
        <orientation evidence="1">Periplasmic side</orientation>
    </subcellularLocation>
</comment>
<evidence type="ECO:0000256" key="10">
    <source>
        <dbReference type="SAM" id="Phobius"/>
    </source>
</evidence>
<organism evidence="12 13">
    <name type="scientific">Helicobacter apodemus</name>
    <dbReference type="NCBI Taxonomy" id="135569"/>
    <lineage>
        <taxon>Bacteria</taxon>
        <taxon>Pseudomonadati</taxon>
        <taxon>Campylobacterota</taxon>
        <taxon>Epsilonproteobacteria</taxon>
        <taxon>Campylobacterales</taxon>
        <taxon>Helicobacteraceae</taxon>
        <taxon>Helicobacter</taxon>
    </lineage>
</organism>
<evidence type="ECO:0000313" key="12">
    <source>
        <dbReference type="EMBL" id="AWI35099.1"/>
    </source>
</evidence>
<evidence type="ECO:0000256" key="7">
    <source>
        <dbReference type="ARBA" id="ARBA00022927"/>
    </source>
</evidence>
<dbReference type="PANTHER" id="PTHR33446:SF2">
    <property type="entry name" value="PROTEIN TONB"/>
    <property type="match status" value="1"/>
</dbReference>
<evidence type="ECO:0000256" key="9">
    <source>
        <dbReference type="ARBA" id="ARBA00023136"/>
    </source>
</evidence>
<comment type="similarity">
    <text evidence="2">Belongs to the TonB family.</text>
</comment>
<evidence type="ECO:0000256" key="8">
    <source>
        <dbReference type="ARBA" id="ARBA00022989"/>
    </source>
</evidence>
<gene>
    <name evidence="12" type="ORF">CDV25_07035</name>
</gene>